<evidence type="ECO:0000313" key="1">
    <source>
        <dbReference type="EMBL" id="JAE17862.1"/>
    </source>
</evidence>
<dbReference type="AlphaFoldDB" id="A0A0A9G017"/>
<protein>
    <submittedName>
        <fullName evidence="1">Uncharacterized protein</fullName>
    </submittedName>
</protein>
<name>A0A0A9G017_ARUDO</name>
<dbReference type="EMBL" id="GBRH01180034">
    <property type="protein sequence ID" value="JAE17862.1"/>
    <property type="molecule type" value="Transcribed_RNA"/>
</dbReference>
<proteinExistence type="predicted"/>
<accession>A0A0A9G017</accession>
<organism evidence="1">
    <name type="scientific">Arundo donax</name>
    <name type="common">Giant reed</name>
    <name type="synonym">Donax arundinaceus</name>
    <dbReference type="NCBI Taxonomy" id="35708"/>
    <lineage>
        <taxon>Eukaryota</taxon>
        <taxon>Viridiplantae</taxon>
        <taxon>Streptophyta</taxon>
        <taxon>Embryophyta</taxon>
        <taxon>Tracheophyta</taxon>
        <taxon>Spermatophyta</taxon>
        <taxon>Magnoliopsida</taxon>
        <taxon>Liliopsida</taxon>
        <taxon>Poales</taxon>
        <taxon>Poaceae</taxon>
        <taxon>PACMAD clade</taxon>
        <taxon>Arundinoideae</taxon>
        <taxon>Arundineae</taxon>
        <taxon>Arundo</taxon>
    </lineage>
</organism>
<reference evidence="1" key="2">
    <citation type="journal article" date="2015" name="Data Brief">
        <title>Shoot transcriptome of the giant reed, Arundo donax.</title>
        <authorList>
            <person name="Barrero R.A."/>
            <person name="Guerrero F.D."/>
            <person name="Moolhuijzen P."/>
            <person name="Goolsby J.A."/>
            <person name="Tidwell J."/>
            <person name="Bellgard S.E."/>
            <person name="Bellgard M.I."/>
        </authorList>
    </citation>
    <scope>NUCLEOTIDE SEQUENCE</scope>
    <source>
        <tissue evidence="1">Shoot tissue taken approximately 20 cm above the soil surface</tissue>
    </source>
</reference>
<sequence>MLGEESPMQLGKIGCRTLYKCKIGHKTPYNCGVADGHSSFMEIGHGTPQHM</sequence>
<reference evidence="1" key="1">
    <citation type="submission" date="2014-09" db="EMBL/GenBank/DDBJ databases">
        <authorList>
            <person name="Magalhaes I.L.F."/>
            <person name="Oliveira U."/>
            <person name="Santos F.R."/>
            <person name="Vidigal T.H.D.A."/>
            <person name="Brescovit A.D."/>
            <person name="Santos A.J."/>
        </authorList>
    </citation>
    <scope>NUCLEOTIDE SEQUENCE</scope>
    <source>
        <tissue evidence="1">Shoot tissue taken approximately 20 cm above the soil surface</tissue>
    </source>
</reference>